<dbReference type="EMBL" id="JABWMJ010000015">
    <property type="protein sequence ID" value="NUZ08669.1"/>
    <property type="molecule type" value="Genomic_DNA"/>
</dbReference>
<name>A0A7Y6NSU3_9BURK</name>
<dbReference type="GO" id="GO:0003677">
    <property type="term" value="F:DNA binding"/>
    <property type="evidence" value="ECO:0007669"/>
    <property type="project" value="InterPro"/>
</dbReference>
<dbReference type="GO" id="GO:0004803">
    <property type="term" value="F:transposase activity"/>
    <property type="evidence" value="ECO:0007669"/>
    <property type="project" value="InterPro"/>
</dbReference>
<dbReference type="AlphaFoldDB" id="A0A7Y6NSU3"/>
<dbReference type="RefSeq" id="WP_176071530.1">
    <property type="nucleotide sequence ID" value="NZ_JABWMJ010000015.1"/>
</dbReference>
<gene>
    <name evidence="1" type="ORF">HQN59_23265</name>
</gene>
<organism evidence="1 2">
    <name type="scientific">Piscinibacter koreensis</name>
    <dbReference type="NCBI Taxonomy" id="2742824"/>
    <lineage>
        <taxon>Bacteria</taxon>
        <taxon>Pseudomonadati</taxon>
        <taxon>Pseudomonadota</taxon>
        <taxon>Betaproteobacteria</taxon>
        <taxon>Burkholderiales</taxon>
        <taxon>Sphaerotilaceae</taxon>
        <taxon>Piscinibacter</taxon>
    </lineage>
</organism>
<dbReference type="GO" id="GO:0006313">
    <property type="term" value="P:DNA transposition"/>
    <property type="evidence" value="ECO:0007669"/>
    <property type="project" value="InterPro"/>
</dbReference>
<sequence length="146" mass="15748">MSESMEELARRLVVGRKRDGRSVYDEVAKAELVAACGKPGASVSRLARECGVNANQLSRWVREHSQRLQRSLTAPPATSAAFLAVPLEVAPPMPLTSVEAPPAVRLGLQARLPNGVVVELRECDLHQAAEVIEALGRVRCSASTKR</sequence>
<evidence type="ECO:0000313" key="1">
    <source>
        <dbReference type="EMBL" id="NUZ08669.1"/>
    </source>
</evidence>
<reference evidence="1 2" key="1">
    <citation type="submission" date="2020-06" db="EMBL/GenBank/DDBJ databases">
        <title>Schlegella sp. ID0723 isolated from air conditioner.</title>
        <authorList>
            <person name="Kim D.Y."/>
            <person name="Kim D.-U."/>
        </authorList>
    </citation>
    <scope>NUCLEOTIDE SEQUENCE [LARGE SCALE GENOMIC DNA]</scope>
    <source>
        <strain evidence="1 2">ID0723</strain>
    </source>
</reference>
<dbReference type="Proteomes" id="UP000529637">
    <property type="component" value="Unassembled WGS sequence"/>
</dbReference>
<dbReference type="SUPFAM" id="SSF46689">
    <property type="entry name" value="Homeodomain-like"/>
    <property type="match status" value="1"/>
</dbReference>
<dbReference type="NCBIfam" id="NF047595">
    <property type="entry name" value="IS66_ISRel24_TnpA"/>
    <property type="match status" value="1"/>
</dbReference>
<dbReference type="InterPro" id="IPR009057">
    <property type="entry name" value="Homeodomain-like_sf"/>
</dbReference>
<accession>A0A7Y6NSU3</accession>
<proteinExistence type="predicted"/>
<dbReference type="Pfam" id="PF01527">
    <property type="entry name" value="HTH_Tnp_1"/>
    <property type="match status" value="1"/>
</dbReference>
<keyword evidence="2" id="KW-1185">Reference proteome</keyword>
<evidence type="ECO:0000313" key="2">
    <source>
        <dbReference type="Proteomes" id="UP000529637"/>
    </source>
</evidence>
<protein>
    <submittedName>
        <fullName evidence="1">Transposase</fullName>
    </submittedName>
</protein>
<comment type="caution">
    <text evidence="1">The sequence shown here is derived from an EMBL/GenBank/DDBJ whole genome shotgun (WGS) entry which is preliminary data.</text>
</comment>
<dbReference type="InterPro" id="IPR002514">
    <property type="entry name" value="Transposase_8"/>
</dbReference>